<dbReference type="SUPFAM" id="SSF52047">
    <property type="entry name" value="RNI-like"/>
    <property type="match status" value="1"/>
</dbReference>
<dbReference type="Proteomes" id="UP000265080">
    <property type="component" value="Chromosome 11"/>
</dbReference>
<protein>
    <recommendedName>
        <fullName evidence="3">Leucine rich repeat containing 74A</fullName>
    </recommendedName>
</protein>
<reference evidence="1" key="3">
    <citation type="submission" date="2025-09" db="UniProtKB">
        <authorList>
            <consortium name="Ensembl"/>
        </authorList>
    </citation>
    <scope>IDENTIFICATION</scope>
</reference>
<name>A0A3P8RSR8_AMPPE</name>
<evidence type="ECO:0000313" key="1">
    <source>
        <dbReference type="Ensembl" id="ENSAPEP00000002269.1"/>
    </source>
</evidence>
<proteinExistence type="predicted"/>
<dbReference type="OMA" id="NPMTEVG"/>
<dbReference type="Ensembl" id="ENSAPET00000002322.1">
    <property type="protein sequence ID" value="ENSAPEP00000002269.1"/>
    <property type="gene ID" value="ENSAPEG00000001634.1"/>
</dbReference>
<dbReference type="PANTHER" id="PTHR24114:SF49">
    <property type="entry name" value="LEUCINE-RICH REPEAT-CONTAINING PROTEIN 74A"/>
    <property type="match status" value="1"/>
</dbReference>
<organism evidence="1 2">
    <name type="scientific">Amphiprion percula</name>
    <name type="common">Orange clownfish</name>
    <name type="synonym">Lutjanus percula</name>
    <dbReference type="NCBI Taxonomy" id="161767"/>
    <lineage>
        <taxon>Eukaryota</taxon>
        <taxon>Metazoa</taxon>
        <taxon>Chordata</taxon>
        <taxon>Craniata</taxon>
        <taxon>Vertebrata</taxon>
        <taxon>Euteleostomi</taxon>
        <taxon>Actinopterygii</taxon>
        <taxon>Neopterygii</taxon>
        <taxon>Teleostei</taxon>
        <taxon>Neoteleostei</taxon>
        <taxon>Acanthomorphata</taxon>
        <taxon>Ovalentaria</taxon>
        <taxon>Pomacentridae</taxon>
        <taxon>Amphiprion</taxon>
    </lineage>
</organism>
<reference evidence="1 2" key="1">
    <citation type="submission" date="2018-03" db="EMBL/GenBank/DDBJ databases">
        <title>Finding Nemo's genes: A chromosome-scale reference assembly of the genome of the orange clownfish Amphiprion percula.</title>
        <authorList>
            <person name="Lehmann R."/>
        </authorList>
    </citation>
    <scope>NUCLEOTIDE SEQUENCE</scope>
</reference>
<evidence type="ECO:0008006" key="3">
    <source>
        <dbReference type="Google" id="ProtNLM"/>
    </source>
</evidence>
<sequence>VSKSRSRISLKAKLATSVFVNLYLQACRQMRTVPVSSFICHLDKTDLNWNHYGVGPQGVKALAIALQSDTVITHLELEDNSLRAEGIRSLMEMLHQNTTIQSLNLSNNQLGYKGAEIISKFLSNNCFIKYIKLSGTSFQFFHLSIFFNVPLSGNCMVKELDLSHNKFCKRGGEHLGHMLETNVGIEKLNLSWSLHSVVDLCAGLELNWTLKRLYLKHNNFGHIQAKSLGKAVKLNSTLVLLDLSDNMIDDEAVTPLCQGLASNNTLIVIKLSYNPMTNPGAMTLLKTVVNNSESALKEVDISVSKFLEEQNLSIMDFCTALDKDGTMKVPTSVFRKAIKVSLTTSCTGCTILIHLLSENNKSVRENDLRMLQFYTCMNEQWRKRSCHVYRKQTYLWISVSVHIWSGSLTRRSQAP</sequence>
<dbReference type="Gene3D" id="3.80.10.10">
    <property type="entry name" value="Ribonuclease Inhibitor"/>
    <property type="match status" value="3"/>
</dbReference>
<dbReference type="STRING" id="161767.ENSAPEP00000002269"/>
<dbReference type="AlphaFoldDB" id="A0A3P8RSR8"/>
<dbReference type="Pfam" id="PF13516">
    <property type="entry name" value="LRR_6"/>
    <property type="match status" value="4"/>
</dbReference>
<dbReference type="SMART" id="SM00368">
    <property type="entry name" value="LRR_RI"/>
    <property type="match status" value="6"/>
</dbReference>
<keyword evidence="2" id="KW-1185">Reference proteome</keyword>
<dbReference type="InterPro" id="IPR001611">
    <property type="entry name" value="Leu-rich_rpt"/>
</dbReference>
<reference evidence="1" key="2">
    <citation type="submission" date="2025-08" db="UniProtKB">
        <authorList>
            <consortium name="Ensembl"/>
        </authorList>
    </citation>
    <scope>IDENTIFICATION</scope>
</reference>
<dbReference type="InterPro" id="IPR052394">
    <property type="entry name" value="LRR-containing"/>
</dbReference>
<dbReference type="GeneTree" id="ENSGT00940000154297"/>
<dbReference type="PANTHER" id="PTHR24114">
    <property type="entry name" value="LEUCINE RICH REPEAT FAMILY PROTEIN"/>
    <property type="match status" value="1"/>
</dbReference>
<evidence type="ECO:0000313" key="2">
    <source>
        <dbReference type="Proteomes" id="UP000265080"/>
    </source>
</evidence>
<dbReference type="InterPro" id="IPR032675">
    <property type="entry name" value="LRR_dom_sf"/>
</dbReference>
<accession>A0A3P8RSR8</accession>